<evidence type="ECO:0000313" key="3">
    <source>
        <dbReference type="Proteomes" id="UP000777482"/>
    </source>
</evidence>
<feature type="region of interest" description="Disordered" evidence="1">
    <location>
        <begin position="1"/>
        <end position="46"/>
    </location>
</feature>
<dbReference type="AlphaFoldDB" id="A0A9P6W8S4"/>
<proteinExistence type="predicted"/>
<gene>
    <name evidence="2" type="ORF">C6P46_005445</name>
</gene>
<dbReference type="OrthoDB" id="3358860at2759"/>
<comment type="caution">
    <text evidence="2">The sequence shown here is derived from an EMBL/GenBank/DDBJ whole genome shotgun (WGS) entry which is preliminary data.</text>
</comment>
<evidence type="ECO:0000256" key="1">
    <source>
        <dbReference type="SAM" id="MobiDB-lite"/>
    </source>
</evidence>
<sequence length="328" mass="35554">MVLAEQEGDASEETGGIAARVEVQNGSRGGPPEGSSECAAAPLPSPRHRLQPSIRLTVTTMLAEAISALFTGHYDLIFVPVALPEPLVRALLPSEWGNADDAFLSNDQLAQAAGVAQLPDPGHGKRWVCVEAGKQVDTGVNYVPMGKSTFFEAKVEVPFLRHPQVKTSSPPIPFTFKTVVLFSSRLMSFSSNHMTGLRSHHAVCIRTESSYEAMDWLEIKNEGEAVVPEGTRWTEELARKVLEGWWVGENTGHAASKFIATTVDPAKPRPQLRVRLNLPALTSLTPERIKELAAGTVEVEENGWVAVDAAGFDMSESTKMQMAQLSSL</sequence>
<accession>A0A9P6W8S4</accession>
<evidence type="ECO:0000313" key="2">
    <source>
        <dbReference type="EMBL" id="KAG0666094.1"/>
    </source>
</evidence>
<dbReference type="Proteomes" id="UP000777482">
    <property type="component" value="Unassembled WGS sequence"/>
</dbReference>
<reference evidence="2 3" key="1">
    <citation type="submission" date="2020-11" db="EMBL/GenBank/DDBJ databases">
        <title>Kefir isolates.</title>
        <authorList>
            <person name="Marcisauskas S."/>
            <person name="Kim Y."/>
            <person name="Blasche S."/>
        </authorList>
    </citation>
    <scope>NUCLEOTIDE SEQUENCE [LARGE SCALE GENOMIC DNA]</scope>
    <source>
        <strain evidence="2 3">KR</strain>
    </source>
</reference>
<name>A0A9P6W8S4_RHOMI</name>
<protein>
    <submittedName>
        <fullName evidence="2">Uncharacterized protein</fullName>
    </submittedName>
</protein>
<feature type="compositionally biased region" description="Acidic residues" evidence="1">
    <location>
        <begin position="1"/>
        <end position="12"/>
    </location>
</feature>
<keyword evidence="3" id="KW-1185">Reference proteome</keyword>
<organism evidence="2 3">
    <name type="scientific">Rhodotorula mucilaginosa</name>
    <name type="common">Yeast</name>
    <name type="synonym">Rhodotorula rubra</name>
    <dbReference type="NCBI Taxonomy" id="5537"/>
    <lineage>
        <taxon>Eukaryota</taxon>
        <taxon>Fungi</taxon>
        <taxon>Dikarya</taxon>
        <taxon>Basidiomycota</taxon>
        <taxon>Pucciniomycotina</taxon>
        <taxon>Microbotryomycetes</taxon>
        <taxon>Sporidiobolales</taxon>
        <taxon>Sporidiobolaceae</taxon>
        <taxon>Rhodotorula</taxon>
    </lineage>
</organism>
<dbReference type="EMBL" id="PUHQ01000006">
    <property type="protein sequence ID" value="KAG0666094.1"/>
    <property type="molecule type" value="Genomic_DNA"/>
</dbReference>